<evidence type="ECO:0000313" key="1">
    <source>
        <dbReference type="EMBL" id="GBM19777.1"/>
    </source>
</evidence>
<reference evidence="1 2" key="1">
    <citation type="journal article" date="2019" name="Sci. Rep.">
        <title>Orb-weaving spider Araneus ventricosus genome elucidates the spidroin gene catalogue.</title>
        <authorList>
            <person name="Kono N."/>
            <person name="Nakamura H."/>
            <person name="Ohtoshi R."/>
            <person name="Moran D.A.P."/>
            <person name="Shinohara A."/>
            <person name="Yoshida Y."/>
            <person name="Fujiwara M."/>
            <person name="Mori M."/>
            <person name="Tomita M."/>
            <person name="Arakawa K."/>
        </authorList>
    </citation>
    <scope>NUCLEOTIDE SEQUENCE [LARGE SCALE GENOMIC DNA]</scope>
</reference>
<dbReference type="AlphaFoldDB" id="A0A4Y2DU08"/>
<proteinExistence type="predicted"/>
<accession>A0A4Y2DU08</accession>
<dbReference type="Proteomes" id="UP000499080">
    <property type="component" value="Unassembled WGS sequence"/>
</dbReference>
<gene>
    <name evidence="1" type="ORF">AVEN_208651_1</name>
</gene>
<sequence>MQCSCHEKHVSLMTNCSSDRTFIKGASAFITYEDKGDSDHPILKRIEDRLFIFELLLLTKAVSEPVPHLSYCYSMPTCRQDPQVLFVCQA</sequence>
<comment type="caution">
    <text evidence="1">The sequence shown here is derived from an EMBL/GenBank/DDBJ whole genome shotgun (WGS) entry which is preliminary data.</text>
</comment>
<protein>
    <submittedName>
        <fullName evidence="1">Uncharacterized protein</fullName>
    </submittedName>
</protein>
<organism evidence="1 2">
    <name type="scientific">Araneus ventricosus</name>
    <name type="common">Orbweaver spider</name>
    <name type="synonym">Epeira ventricosa</name>
    <dbReference type="NCBI Taxonomy" id="182803"/>
    <lineage>
        <taxon>Eukaryota</taxon>
        <taxon>Metazoa</taxon>
        <taxon>Ecdysozoa</taxon>
        <taxon>Arthropoda</taxon>
        <taxon>Chelicerata</taxon>
        <taxon>Arachnida</taxon>
        <taxon>Araneae</taxon>
        <taxon>Araneomorphae</taxon>
        <taxon>Entelegynae</taxon>
        <taxon>Araneoidea</taxon>
        <taxon>Araneidae</taxon>
        <taxon>Araneus</taxon>
    </lineage>
</organism>
<keyword evidence="2" id="KW-1185">Reference proteome</keyword>
<evidence type="ECO:0000313" key="2">
    <source>
        <dbReference type="Proteomes" id="UP000499080"/>
    </source>
</evidence>
<name>A0A4Y2DU08_ARAVE</name>
<dbReference type="EMBL" id="BGPR01000430">
    <property type="protein sequence ID" value="GBM19777.1"/>
    <property type="molecule type" value="Genomic_DNA"/>
</dbReference>